<evidence type="ECO:0000256" key="1">
    <source>
        <dbReference type="SAM" id="Phobius"/>
    </source>
</evidence>
<keyword evidence="3" id="KW-1185">Reference proteome</keyword>
<reference evidence="2 3" key="1">
    <citation type="submission" date="2021-01" db="EMBL/GenBank/DDBJ databases">
        <title>Draft genome sequence of Micromonospora sp. strain STR1s_6.</title>
        <authorList>
            <person name="Karlyshev A."/>
            <person name="Jawad R."/>
        </authorList>
    </citation>
    <scope>NUCLEOTIDE SEQUENCE [LARGE SCALE GENOMIC DNA]</scope>
    <source>
        <strain evidence="2 3">STR1S-6</strain>
    </source>
</reference>
<dbReference type="Proteomes" id="UP000622245">
    <property type="component" value="Unassembled WGS sequence"/>
</dbReference>
<keyword evidence="1" id="KW-0472">Membrane</keyword>
<evidence type="ECO:0000313" key="2">
    <source>
        <dbReference type="EMBL" id="MBM0279677.1"/>
    </source>
</evidence>
<organism evidence="2 3">
    <name type="scientific">Micromonospora tarensis</name>
    <dbReference type="NCBI Taxonomy" id="2806100"/>
    <lineage>
        <taxon>Bacteria</taxon>
        <taxon>Bacillati</taxon>
        <taxon>Actinomycetota</taxon>
        <taxon>Actinomycetes</taxon>
        <taxon>Micromonosporales</taxon>
        <taxon>Micromonosporaceae</taxon>
        <taxon>Micromonospora</taxon>
    </lineage>
</organism>
<accession>A0ABS1YQG8</accession>
<proteinExistence type="predicted"/>
<keyword evidence="1" id="KW-0812">Transmembrane</keyword>
<dbReference type="EMBL" id="JAEVHL010000330">
    <property type="protein sequence ID" value="MBM0279677.1"/>
    <property type="molecule type" value="Genomic_DNA"/>
</dbReference>
<gene>
    <name evidence="2" type="ORF">JM949_32960</name>
</gene>
<name>A0ABS1YQG8_9ACTN</name>
<evidence type="ECO:0000313" key="3">
    <source>
        <dbReference type="Proteomes" id="UP000622245"/>
    </source>
</evidence>
<keyword evidence="1" id="KW-1133">Transmembrane helix</keyword>
<sequence length="71" mass="8119">MNAATFGRWCFSAGWVLMAAMSAAWRLTNWPDWIGVPAVLLVSLGSYRIIDWLARRWPARQLDTDRSHPDS</sequence>
<dbReference type="RefSeq" id="WP_203151970.1">
    <property type="nucleotide sequence ID" value="NZ_JAEVHL010000330.1"/>
</dbReference>
<protein>
    <submittedName>
        <fullName evidence="2">Uncharacterized protein</fullName>
    </submittedName>
</protein>
<comment type="caution">
    <text evidence="2">The sequence shown here is derived from an EMBL/GenBank/DDBJ whole genome shotgun (WGS) entry which is preliminary data.</text>
</comment>
<feature type="transmembrane region" description="Helical" evidence="1">
    <location>
        <begin position="33"/>
        <end position="50"/>
    </location>
</feature>
<feature type="transmembrane region" description="Helical" evidence="1">
    <location>
        <begin position="9"/>
        <end position="27"/>
    </location>
</feature>